<evidence type="ECO:0000313" key="5">
    <source>
        <dbReference type="EMBL" id="OCB86967.1"/>
    </source>
</evidence>
<evidence type="ECO:0000256" key="2">
    <source>
        <dbReference type="ARBA" id="ARBA00022797"/>
    </source>
</evidence>
<evidence type="ECO:0000256" key="3">
    <source>
        <dbReference type="ARBA" id="ARBA00022801"/>
    </source>
</evidence>
<comment type="caution">
    <text evidence="5">The sequence shown here is derived from an EMBL/GenBank/DDBJ whole genome shotgun (WGS) entry which is preliminary data.</text>
</comment>
<keyword evidence="3" id="KW-0378">Hydrolase</keyword>
<dbReference type="Proteomes" id="UP000757232">
    <property type="component" value="Unassembled WGS sequence"/>
</dbReference>
<feature type="domain" description="Epoxide hydrolase N-terminal" evidence="4">
    <location>
        <begin position="5"/>
        <end position="95"/>
    </location>
</feature>
<proteinExistence type="inferred from homology"/>
<gene>
    <name evidence="5" type="ORF">A7U60_g5939</name>
</gene>
<comment type="similarity">
    <text evidence="1">Belongs to the peptidase S33 family.</text>
</comment>
<dbReference type="InterPro" id="IPR010497">
    <property type="entry name" value="Epoxide_hydro_N"/>
</dbReference>
<accession>A0A9Q5HVV8</accession>
<evidence type="ECO:0000259" key="4">
    <source>
        <dbReference type="Pfam" id="PF06441"/>
    </source>
</evidence>
<dbReference type="Pfam" id="PF06441">
    <property type="entry name" value="EHN"/>
    <property type="match status" value="1"/>
</dbReference>
<dbReference type="EMBL" id="LNZH02000197">
    <property type="protein sequence ID" value="OCB86967.1"/>
    <property type="molecule type" value="Genomic_DNA"/>
</dbReference>
<dbReference type="SUPFAM" id="SSF53474">
    <property type="entry name" value="alpha/beta-Hydrolases"/>
    <property type="match status" value="1"/>
</dbReference>
<dbReference type="PANTHER" id="PTHR21661">
    <property type="entry name" value="EPOXIDE HYDROLASE 1-RELATED"/>
    <property type="match status" value="1"/>
</dbReference>
<sequence>MLSLLQDSPFPDKSPIDANAPWKLGMDVEYLKKLKHMFLTEWSWSSLEKKIAQYDNFVVHYEHGGDALDLHFVHVRSPRSDAIPLMLLHGWPGMISSLSSTSAA</sequence>
<dbReference type="InterPro" id="IPR029058">
    <property type="entry name" value="AB_hydrolase_fold"/>
</dbReference>
<organism evidence="5 6">
    <name type="scientific">Sanghuangporus baumii</name>
    <name type="common">Phellinus baumii</name>
    <dbReference type="NCBI Taxonomy" id="108892"/>
    <lineage>
        <taxon>Eukaryota</taxon>
        <taxon>Fungi</taxon>
        <taxon>Dikarya</taxon>
        <taxon>Basidiomycota</taxon>
        <taxon>Agaricomycotina</taxon>
        <taxon>Agaricomycetes</taxon>
        <taxon>Hymenochaetales</taxon>
        <taxon>Hymenochaetaceae</taxon>
        <taxon>Sanghuangporus</taxon>
    </lineage>
</organism>
<keyword evidence="6" id="KW-1185">Reference proteome</keyword>
<dbReference type="PANTHER" id="PTHR21661:SF35">
    <property type="entry name" value="EPOXIDE HYDROLASE"/>
    <property type="match status" value="1"/>
</dbReference>
<dbReference type="GO" id="GO:0004301">
    <property type="term" value="F:epoxide hydrolase activity"/>
    <property type="evidence" value="ECO:0007669"/>
    <property type="project" value="TreeGrafter"/>
</dbReference>
<name>A0A9Q5HVV8_SANBA</name>
<keyword evidence="2" id="KW-0058">Aromatic hydrocarbons catabolism</keyword>
<protein>
    <submittedName>
        <fullName evidence="5">Alpha/beta-hydrolase</fullName>
    </submittedName>
</protein>
<dbReference type="Gene3D" id="3.40.50.1820">
    <property type="entry name" value="alpha/beta hydrolase"/>
    <property type="match status" value="1"/>
</dbReference>
<dbReference type="OrthoDB" id="7130006at2759"/>
<reference evidence="5" key="1">
    <citation type="submission" date="2016-06" db="EMBL/GenBank/DDBJ databases">
        <title>Draft Genome sequence of the fungus Inonotus baumii.</title>
        <authorList>
            <person name="Zhu H."/>
            <person name="Lin W."/>
        </authorList>
    </citation>
    <scope>NUCLEOTIDE SEQUENCE</scope>
    <source>
        <strain evidence="5">821</strain>
    </source>
</reference>
<evidence type="ECO:0000313" key="6">
    <source>
        <dbReference type="Proteomes" id="UP000757232"/>
    </source>
</evidence>
<dbReference type="GO" id="GO:0097176">
    <property type="term" value="P:epoxide metabolic process"/>
    <property type="evidence" value="ECO:0007669"/>
    <property type="project" value="TreeGrafter"/>
</dbReference>
<evidence type="ECO:0000256" key="1">
    <source>
        <dbReference type="ARBA" id="ARBA00010088"/>
    </source>
</evidence>
<dbReference type="AlphaFoldDB" id="A0A9Q5HVV8"/>